<proteinExistence type="predicted"/>
<reference evidence="2 3" key="1">
    <citation type="submission" date="2016-10" db="EMBL/GenBank/DDBJ databases">
        <authorList>
            <person name="de Groot N.N."/>
        </authorList>
    </citation>
    <scope>NUCLEOTIDE SEQUENCE [LARGE SCALE GENOMIC DNA]</scope>
    <source>
        <strain evidence="2 3">AA1</strain>
    </source>
</reference>
<keyword evidence="3" id="KW-1185">Reference proteome</keyword>
<dbReference type="OrthoDB" id="5464498at2"/>
<evidence type="ECO:0008006" key="4">
    <source>
        <dbReference type="Google" id="ProtNLM"/>
    </source>
</evidence>
<organism evidence="2 3">
    <name type="scientific">Desulfoluna spongiiphila</name>
    <dbReference type="NCBI Taxonomy" id="419481"/>
    <lineage>
        <taxon>Bacteria</taxon>
        <taxon>Pseudomonadati</taxon>
        <taxon>Thermodesulfobacteriota</taxon>
        <taxon>Desulfobacteria</taxon>
        <taxon>Desulfobacterales</taxon>
        <taxon>Desulfolunaceae</taxon>
        <taxon>Desulfoluna</taxon>
    </lineage>
</organism>
<sequence>MMESMKHLKYLVCGTLCLAMCVTARGTGATEFKVQAELTNQAFYLGNTEFNPDANIIDPFTVHSRLRTEVEAKINPYASGVAQVEIGYITWGNDSLGSVGQGAGGALGTDGVNVETRRLYAKAQIPDTHFFFDIGLQGQLTLPTAAFHSPIFFDDVAALVTRYDRGKECGLRMLWARPTRDPFKGDNGNIEIGAVDGWFSLGNLTAMPYVMYSDIGKDTTIYMRNFGKRSHPSQGVRFTPTTDADGYWFGLPLSYTPTPNLYLGADLICGTVQSETRHEEAEGYLATLKLQRTFPGKFATVLSGWYGSGNDANTDNGIEVLPVLSGPQSRGLKATTLATDADMYNISLVSKTGQGTAGVNLGLKGIPLYKGLLLDIGASYITGTSERGHGMPLYFGWDFAGQNIGFDKGDYALEYTVDMDWWVTNRVRLAFSVGAVDMRLEGEDQSNIATKAAFAMSYYIL</sequence>
<dbReference type="AlphaFoldDB" id="A0A1G5GIM4"/>
<name>A0A1G5GIM4_9BACT</name>
<dbReference type="EMBL" id="FMUX01000010">
    <property type="protein sequence ID" value="SCY51393.1"/>
    <property type="molecule type" value="Genomic_DNA"/>
</dbReference>
<evidence type="ECO:0000256" key="1">
    <source>
        <dbReference type="SAM" id="SignalP"/>
    </source>
</evidence>
<keyword evidence="1" id="KW-0732">Signal</keyword>
<dbReference type="STRING" id="419481.SAMN05216233_110193"/>
<gene>
    <name evidence="2" type="ORF">SAMN05216233_110193</name>
</gene>
<feature type="chain" id="PRO_5011763504" description="Outer membrane porin, OprD family" evidence="1">
    <location>
        <begin position="25"/>
        <end position="461"/>
    </location>
</feature>
<protein>
    <recommendedName>
        <fullName evidence="4">Outer membrane porin, OprD family</fullName>
    </recommendedName>
</protein>
<dbReference type="RefSeq" id="WP_092211461.1">
    <property type="nucleotide sequence ID" value="NZ_FMUX01000010.1"/>
</dbReference>
<accession>A0A1G5GIM4</accession>
<evidence type="ECO:0000313" key="2">
    <source>
        <dbReference type="EMBL" id="SCY51393.1"/>
    </source>
</evidence>
<evidence type="ECO:0000313" key="3">
    <source>
        <dbReference type="Proteomes" id="UP000198870"/>
    </source>
</evidence>
<feature type="signal peptide" evidence="1">
    <location>
        <begin position="1"/>
        <end position="24"/>
    </location>
</feature>
<dbReference type="Proteomes" id="UP000198870">
    <property type="component" value="Unassembled WGS sequence"/>
</dbReference>